<dbReference type="AlphaFoldDB" id="A0A2V3IEG8"/>
<protein>
    <submittedName>
        <fullName evidence="2">Uncharacterized protein</fullName>
    </submittedName>
</protein>
<dbReference type="InterPro" id="IPR038765">
    <property type="entry name" value="Papain-like_cys_pep_sf"/>
</dbReference>
<evidence type="ECO:0000313" key="2">
    <source>
        <dbReference type="EMBL" id="PXF39590.1"/>
    </source>
</evidence>
<feature type="compositionally biased region" description="Polar residues" evidence="1">
    <location>
        <begin position="229"/>
        <end position="267"/>
    </location>
</feature>
<feature type="region of interest" description="Disordered" evidence="1">
    <location>
        <begin position="722"/>
        <end position="752"/>
    </location>
</feature>
<gene>
    <name evidence="2" type="ORF">BWQ96_10713</name>
</gene>
<feature type="region of interest" description="Disordered" evidence="1">
    <location>
        <begin position="195"/>
        <end position="274"/>
    </location>
</feature>
<dbReference type="Proteomes" id="UP000247409">
    <property type="component" value="Unassembled WGS sequence"/>
</dbReference>
<comment type="caution">
    <text evidence="2">The sequence shown here is derived from an EMBL/GenBank/DDBJ whole genome shotgun (WGS) entry which is preliminary data.</text>
</comment>
<dbReference type="EMBL" id="NBIV01000635">
    <property type="protein sequence ID" value="PXF39590.1"/>
    <property type="molecule type" value="Genomic_DNA"/>
</dbReference>
<keyword evidence="3" id="KW-1185">Reference proteome</keyword>
<evidence type="ECO:0000313" key="3">
    <source>
        <dbReference type="Proteomes" id="UP000247409"/>
    </source>
</evidence>
<feature type="compositionally biased region" description="Polar residues" evidence="1">
    <location>
        <begin position="816"/>
        <end position="825"/>
    </location>
</feature>
<feature type="region of interest" description="Disordered" evidence="1">
    <location>
        <begin position="812"/>
        <end position="864"/>
    </location>
</feature>
<sequence length="924" mass="104982">MLLIPYRLINLSGMGTDNIIVQLKRYDGIIAHHVESSEPRPQMYTIMDQVLMYGKLKEFWTSQQINRRKQTRTTRARPPSMTHNKLLHLYKVLQTSAGINSRHAIQFLDFNLKPNSIHGYMSGADKLLHADVLPDLCYLGKHVRTRFSRASLNTVRNWSLHRIQKTVTYWKSKSQCSGASNFLPLAKHILEHPAAKKRKTTITPSATTFLRRQQKQQGKDETNDEVQLERQQQPLPTIPTRNIATASDTKTPSPSPKAQRSTRSSQMPKRAKFACPPPGWDGYVNWDLQGNMTLLHNLQRRLENEHVAKTDVQAQQHAVPSSQEERIRIVNMVRERVLSGPYNPSIAYNGTEHDDNQNKINNHNPSNRVFNLASVFSQVCAQLHNNTTNKDLNSSRKPNHPHKPILAATGGFLQTTFSLSQQEVRSIQECSMASDQTIMFTLSFLNSWTEPSSKKEMYIMDPQLVAGWWDTVLRKGSSTLDCLSGKVKDFRNTSTKRKSNPHDKIWTSKLSIVMLCGHNHWTLVAFANLPLLLETLERAPHMLKRSHKQQLKQCRATMFCVDSMSANNSPHAPLSENIVHYLTASYPGQNFVSFRLLSSLVTAHHLRRSIQQDLECGFFTTYHIEIISKQISTFLNGSEMDVQKHFKLWYTKVPLTHYADCIRHRMEALMHTFEENRQAPVPCNMFTASAQEPLKQPTGMSHPSVPHTKTPITPEAFNAQHTVHQRGEANQPKTPSKRGGFHDGKRQLQRNPTQLTQHVPTSNINNKTLRTILEDPVVLNAVTDAVKGSDFAGVETALTTILLPRIWRDLHKPNDSRPSTATNAVQSHQPPQLLPQQHAPSPVPYRKENPINILPRRISTTSTHATDGNMSLLIREGNDLVKKTMDEDLRGEWEACMLKARALVARMKKKQQRRTVGGQAHAPH</sequence>
<organism evidence="2 3">
    <name type="scientific">Gracilariopsis chorda</name>
    <dbReference type="NCBI Taxonomy" id="448386"/>
    <lineage>
        <taxon>Eukaryota</taxon>
        <taxon>Rhodophyta</taxon>
        <taxon>Florideophyceae</taxon>
        <taxon>Rhodymeniophycidae</taxon>
        <taxon>Gracilariales</taxon>
        <taxon>Gracilariaceae</taxon>
        <taxon>Gracilariopsis</taxon>
    </lineage>
</organism>
<proteinExistence type="predicted"/>
<accession>A0A2V3IEG8</accession>
<dbReference type="Gene3D" id="3.40.395.10">
    <property type="entry name" value="Adenoviral Proteinase, Chain A"/>
    <property type="match status" value="1"/>
</dbReference>
<feature type="compositionally biased region" description="Polar residues" evidence="1">
    <location>
        <begin position="201"/>
        <end position="211"/>
    </location>
</feature>
<name>A0A2V3IEG8_9FLOR</name>
<dbReference type="SUPFAM" id="SSF54001">
    <property type="entry name" value="Cysteine proteinases"/>
    <property type="match status" value="1"/>
</dbReference>
<feature type="compositionally biased region" description="Low complexity" evidence="1">
    <location>
        <begin position="826"/>
        <end position="840"/>
    </location>
</feature>
<reference evidence="2 3" key="1">
    <citation type="journal article" date="2018" name="Mol. Biol. Evol.">
        <title>Analysis of the draft genome of the red seaweed Gracilariopsis chorda provides insights into genome size evolution in Rhodophyta.</title>
        <authorList>
            <person name="Lee J."/>
            <person name="Yang E.C."/>
            <person name="Graf L."/>
            <person name="Yang J.H."/>
            <person name="Qiu H."/>
            <person name="Zel Zion U."/>
            <person name="Chan C.X."/>
            <person name="Stephens T.G."/>
            <person name="Weber A.P.M."/>
            <person name="Boo G.H."/>
            <person name="Boo S.M."/>
            <person name="Kim K.M."/>
            <person name="Shin Y."/>
            <person name="Jung M."/>
            <person name="Lee S.J."/>
            <person name="Yim H.S."/>
            <person name="Lee J.H."/>
            <person name="Bhattacharya D."/>
            <person name="Yoon H.S."/>
        </authorList>
    </citation>
    <scope>NUCLEOTIDE SEQUENCE [LARGE SCALE GENOMIC DNA]</scope>
    <source>
        <strain evidence="2 3">SKKU-2015</strain>
        <tissue evidence="2">Whole body</tissue>
    </source>
</reference>
<evidence type="ECO:0000256" key="1">
    <source>
        <dbReference type="SAM" id="MobiDB-lite"/>
    </source>
</evidence>